<dbReference type="Gene3D" id="3.50.50.60">
    <property type="entry name" value="FAD/NAD(P)-binding domain"/>
    <property type="match status" value="2"/>
</dbReference>
<proteinExistence type="inferred from homology"/>
<evidence type="ECO:0000259" key="5">
    <source>
        <dbReference type="Pfam" id="PF07992"/>
    </source>
</evidence>
<keyword evidence="2" id="KW-0285">Flavoprotein</keyword>
<dbReference type="SUPFAM" id="SSF51905">
    <property type="entry name" value="FAD/NAD(P)-binding domain"/>
    <property type="match status" value="1"/>
</dbReference>
<dbReference type="EMBL" id="QGMK01000144">
    <property type="protein sequence ID" value="TVY83867.1"/>
    <property type="molecule type" value="Genomic_DNA"/>
</dbReference>
<name>A0A8T9CH59_9HELO</name>
<gene>
    <name evidence="6" type="ORF">LSUE1_G003244</name>
</gene>
<sequence>MGFLRNLSTFLLLLAPISEAVSIPRASIPSTDYDALVVGGGPSGLSALSGLARVRRKTLLLDSAEYRNGETRHMHDVIGNDGTVPAVFRYNARELIAKYPTAFMKNATVTSIVSVNGTNGTYFLTTDAAGETYTSRKVILATGLSDIIPDTPGVKEAWQRGIYWCPWCDGYEHRDQPFGILGSILDCVGSTMEMETLNKDIIAFVNGTYTDENVAILDKKRPGWFTQLQRYGVAIENRTIMSIERVQDGAVVHDVATDTEFDQFVVHVADGTTFNRSAFITNYPSVQHSHLGAPLGVKIYGEKMDVDPASMRTAAPGVFAVGDANSDNSTNVPHAMFTGKKAAVFLHVELEKEYAATLLSKRDESLIEERMGSELEDLWKRLSKS</sequence>
<reference evidence="6 7" key="1">
    <citation type="submission" date="2018-05" db="EMBL/GenBank/DDBJ databases">
        <title>Genome sequencing and assembly of the regulated plant pathogen Lachnellula willkommii and related sister species for the development of diagnostic species identification markers.</title>
        <authorList>
            <person name="Giroux E."/>
            <person name="Bilodeau G."/>
        </authorList>
    </citation>
    <scope>NUCLEOTIDE SEQUENCE [LARGE SCALE GENOMIC DNA]</scope>
    <source>
        <strain evidence="6 7">CBS 268.59</strain>
    </source>
</reference>
<protein>
    <submittedName>
        <fullName evidence="6">Putative thioredoxin reductase</fullName>
    </submittedName>
</protein>
<evidence type="ECO:0000256" key="2">
    <source>
        <dbReference type="ARBA" id="ARBA00022630"/>
    </source>
</evidence>
<keyword evidence="7" id="KW-1185">Reference proteome</keyword>
<evidence type="ECO:0000313" key="6">
    <source>
        <dbReference type="EMBL" id="TVY83867.1"/>
    </source>
</evidence>
<dbReference type="PANTHER" id="PTHR48105">
    <property type="entry name" value="THIOREDOXIN REDUCTASE 1-RELATED-RELATED"/>
    <property type="match status" value="1"/>
</dbReference>
<accession>A0A8T9CH59</accession>
<evidence type="ECO:0000256" key="3">
    <source>
        <dbReference type="ARBA" id="ARBA00023002"/>
    </source>
</evidence>
<feature type="domain" description="FAD/NAD(P)-binding" evidence="5">
    <location>
        <begin position="33"/>
        <end position="339"/>
    </location>
</feature>
<comment type="caution">
    <text evidence="6">The sequence shown here is derived from an EMBL/GenBank/DDBJ whole genome shotgun (WGS) entry which is preliminary data.</text>
</comment>
<evidence type="ECO:0000256" key="4">
    <source>
        <dbReference type="SAM" id="SignalP"/>
    </source>
</evidence>
<keyword evidence="4" id="KW-0732">Signal</keyword>
<feature type="signal peptide" evidence="4">
    <location>
        <begin position="1"/>
        <end position="20"/>
    </location>
</feature>
<dbReference type="PRINTS" id="PR00469">
    <property type="entry name" value="PNDRDTASEII"/>
</dbReference>
<dbReference type="AlphaFoldDB" id="A0A8T9CH59"/>
<evidence type="ECO:0000256" key="1">
    <source>
        <dbReference type="ARBA" id="ARBA00009333"/>
    </source>
</evidence>
<evidence type="ECO:0000313" key="7">
    <source>
        <dbReference type="Proteomes" id="UP000469558"/>
    </source>
</evidence>
<dbReference type="InterPro" id="IPR050097">
    <property type="entry name" value="Ferredoxin-NADP_redctase_2"/>
</dbReference>
<keyword evidence="3" id="KW-0560">Oxidoreductase</keyword>
<dbReference type="Pfam" id="PF07992">
    <property type="entry name" value="Pyr_redox_2"/>
    <property type="match status" value="1"/>
</dbReference>
<dbReference type="OrthoDB" id="10260355at2759"/>
<organism evidence="6 7">
    <name type="scientific">Lachnellula suecica</name>
    <dbReference type="NCBI Taxonomy" id="602035"/>
    <lineage>
        <taxon>Eukaryota</taxon>
        <taxon>Fungi</taxon>
        <taxon>Dikarya</taxon>
        <taxon>Ascomycota</taxon>
        <taxon>Pezizomycotina</taxon>
        <taxon>Leotiomycetes</taxon>
        <taxon>Helotiales</taxon>
        <taxon>Lachnaceae</taxon>
        <taxon>Lachnellula</taxon>
    </lineage>
</organism>
<comment type="similarity">
    <text evidence="1">Belongs to the class-II pyridine nucleotide-disulfide oxidoreductase family.</text>
</comment>
<dbReference type="InterPro" id="IPR023753">
    <property type="entry name" value="FAD/NAD-binding_dom"/>
</dbReference>
<feature type="chain" id="PRO_5035767947" evidence="4">
    <location>
        <begin position="21"/>
        <end position="385"/>
    </location>
</feature>
<dbReference type="GO" id="GO:0016491">
    <property type="term" value="F:oxidoreductase activity"/>
    <property type="evidence" value="ECO:0007669"/>
    <property type="project" value="UniProtKB-KW"/>
</dbReference>
<dbReference type="PRINTS" id="PR00368">
    <property type="entry name" value="FADPNR"/>
</dbReference>
<dbReference type="Proteomes" id="UP000469558">
    <property type="component" value="Unassembled WGS sequence"/>
</dbReference>
<dbReference type="InterPro" id="IPR036188">
    <property type="entry name" value="FAD/NAD-bd_sf"/>
</dbReference>
<dbReference type="GO" id="GO:0097237">
    <property type="term" value="P:cellular response to toxic substance"/>
    <property type="evidence" value="ECO:0007669"/>
    <property type="project" value="UniProtKB-ARBA"/>
</dbReference>